<evidence type="ECO:0000313" key="4">
    <source>
        <dbReference type="Proteomes" id="UP001341840"/>
    </source>
</evidence>
<protein>
    <recommendedName>
        <fullName evidence="2">RIN4 pathogenic type III effector avirulence factor Avr cleavage site domain-containing protein</fullName>
    </recommendedName>
</protein>
<dbReference type="PANTHER" id="PTHR33882:SF9">
    <property type="entry name" value="PROTEIN 4 (RIN4) FAMILY PROTEIN, PUTATIVE-RELATED"/>
    <property type="match status" value="1"/>
</dbReference>
<accession>A0ABU6TC41</accession>
<evidence type="ECO:0000256" key="1">
    <source>
        <dbReference type="SAM" id="MobiDB-lite"/>
    </source>
</evidence>
<dbReference type="PANTHER" id="PTHR33882">
    <property type="entry name" value="PATHOGENIC TYPE III EFFECTOR AVIRULENCE FACTOR AVR AVRRPT-CLEAVAGE: CLEAVAGE SITE PROTEIN"/>
    <property type="match status" value="1"/>
</dbReference>
<proteinExistence type="predicted"/>
<comment type="caution">
    <text evidence="3">The sequence shown here is derived from an EMBL/GenBank/DDBJ whole genome shotgun (WGS) entry which is preliminary data.</text>
</comment>
<evidence type="ECO:0000259" key="2">
    <source>
        <dbReference type="Pfam" id="PF05627"/>
    </source>
</evidence>
<dbReference type="Pfam" id="PF05627">
    <property type="entry name" value="AvrRpt-cleavage"/>
    <property type="match status" value="1"/>
</dbReference>
<gene>
    <name evidence="3" type="ORF">PIB30_028556</name>
</gene>
<evidence type="ECO:0000313" key="3">
    <source>
        <dbReference type="EMBL" id="MED6145796.1"/>
    </source>
</evidence>
<reference evidence="3 4" key="1">
    <citation type="journal article" date="2023" name="Plants (Basel)">
        <title>Bridging the Gap: Combining Genomics and Transcriptomics Approaches to Understand Stylosanthes scabra, an Orphan Legume from the Brazilian Caatinga.</title>
        <authorList>
            <person name="Ferreira-Neto J.R.C."/>
            <person name="da Silva M.D."/>
            <person name="Binneck E."/>
            <person name="de Melo N.F."/>
            <person name="da Silva R.H."/>
            <person name="de Melo A.L.T.M."/>
            <person name="Pandolfi V."/>
            <person name="Bustamante F.O."/>
            <person name="Brasileiro-Vidal A.C."/>
            <person name="Benko-Iseppon A.M."/>
        </authorList>
    </citation>
    <scope>NUCLEOTIDE SEQUENCE [LARGE SCALE GENOMIC DNA]</scope>
    <source>
        <tissue evidence="3">Leaves</tissue>
    </source>
</reference>
<organism evidence="3 4">
    <name type="scientific">Stylosanthes scabra</name>
    <dbReference type="NCBI Taxonomy" id="79078"/>
    <lineage>
        <taxon>Eukaryota</taxon>
        <taxon>Viridiplantae</taxon>
        <taxon>Streptophyta</taxon>
        <taxon>Embryophyta</taxon>
        <taxon>Tracheophyta</taxon>
        <taxon>Spermatophyta</taxon>
        <taxon>Magnoliopsida</taxon>
        <taxon>eudicotyledons</taxon>
        <taxon>Gunneridae</taxon>
        <taxon>Pentapetalae</taxon>
        <taxon>rosids</taxon>
        <taxon>fabids</taxon>
        <taxon>Fabales</taxon>
        <taxon>Fabaceae</taxon>
        <taxon>Papilionoideae</taxon>
        <taxon>50 kb inversion clade</taxon>
        <taxon>dalbergioids sensu lato</taxon>
        <taxon>Dalbergieae</taxon>
        <taxon>Pterocarpus clade</taxon>
        <taxon>Stylosanthes</taxon>
    </lineage>
</organism>
<feature type="region of interest" description="Disordered" evidence="1">
    <location>
        <begin position="40"/>
        <end position="65"/>
    </location>
</feature>
<keyword evidence="4" id="KW-1185">Reference proteome</keyword>
<name>A0ABU6TC41_9FABA</name>
<dbReference type="InterPro" id="IPR008700">
    <property type="entry name" value="TypeIII_avirulence_cleave"/>
</dbReference>
<dbReference type="EMBL" id="JASCZI010090734">
    <property type="protein sequence ID" value="MED6145796.1"/>
    <property type="molecule type" value="Genomic_DNA"/>
</dbReference>
<dbReference type="Proteomes" id="UP001341840">
    <property type="component" value="Unassembled WGS sequence"/>
</dbReference>
<sequence length="137" mass="15255">MDRRERKTTGTTKALVPKFGAWEKKPAGAPTDYSMVFGQAREKRKSQKTNLSDVRRLSIGNDTNHHFHPYRARALLARDDPPPTLPTMNEIVVLGGRGRSEGSERVIKIGSTEIPVAYSVRSNKEFVIGLVKAPLNL</sequence>
<feature type="domain" description="RIN4 pathogenic type III effector avirulence factor Avr cleavage site" evidence="2">
    <location>
        <begin position="16"/>
        <end position="45"/>
    </location>
</feature>